<dbReference type="InterPro" id="IPR008861">
    <property type="entry name" value="GpX-like"/>
</dbReference>
<dbReference type="EMBL" id="JACIEE010000015">
    <property type="protein sequence ID" value="MBB3980078.1"/>
    <property type="molecule type" value="Genomic_DNA"/>
</dbReference>
<dbReference type="RefSeq" id="WP_183808232.1">
    <property type="nucleotide sequence ID" value="NZ_JACIEE010000015.1"/>
</dbReference>
<comment type="caution">
    <text evidence="1">The sequence shown here is derived from an EMBL/GenBank/DDBJ whole genome shotgun (WGS) entry which is preliminary data.</text>
</comment>
<protein>
    <submittedName>
        <fullName evidence="1">Phage tail protein X</fullName>
    </submittedName>
</protein>
<accession>A0A7W6DBB8</accession>
<proteinExistence type="predicted"/>
<reference evidence="1 2" key="1">
    <citation type="submission" date="2020-08" db="EMBL/GenBank/DDBJ databases">
        <title>Genomic Encyclopedia of Type Strains, Phase IV (KMG-IV): sequencing the most valuable type-strain genomes for metagenomic binning, comparative biology and taxonomic classification.</title>
        <authorList>
            <person name="Goeker M."/>
        </authorList>
    </citation>
    <scope>NUCLEOTIDE SEQUENCE [LARGE SCALE GENOMIC DNA]</scope>
    <source>
        <strain evidence="1 2">DSM 100211</strain>
    </source>
</reference>
<organism evidence="1 2">
    <name type="scientific">Mycoplana azooxidifex</name>
    <dbReference type="NCBI Taxonomy" id="1636188"/>
    <lineage>
        <taxon>Bacteria</taxon>
        <taxon>Pseudomonadati</taxon>
        <taxon>Pseudomonadota</taxon>
        <taxon>Alphaproteobacteria</taxon>
        <taxon>Hyphomicrobiales</taxon>
        <taxon>Rhizobiaceae</taxon>
        <taxon>Mycoplana</taxon>
    </lineage>
</organism>
<evidence type="ECO:0000313" key="1">
    <source>
        <dbReference type="EMBL" id="MBB3980078.1"/>
    </source>
</evidence>
<evidence type="ECO:0000313" key="2">
    <source>
        <dbReference type="Proteomes" id="UP000574761"/>
    </source>
</evidence>
<sequence length="83" mass="9306">MIDRSRRYLTAADGTVAYVTIDGDMVDEVAYGYYGLHRRRTELIYNANPGLADRPAKLPAGVVIKLPPIVTSPTPTPFRRLWD</sequence>
<dbReference type="Pfam" id="PF05489">
    <property type="entry name" value="Phage_tail_X"/>
    <property type="match status" value="1"/>
</dbReference>
<dbReference type="AlphaFoldDB" id="A0A7W6DBB8"/>
<keyword evidence="2" id="KW-1185">Reference proteome</keyword>
<name>A0A7W6DBB8_9HYPH</name>
<gene>
    <name evidence="1" type="ORF">GGQ64_005325</name>
</gene>
<dbReference type="Proteomes" id="UP000574761">
    <property type="component" value="Unassembled WGS sequence"/>
</dbReference>